<dbReference type="Pfam" id="PF00004">
    <property type="entry name" value="AAA"/>
    <property type="match status" value="1"/>
</dbReference>
<accession>A0A1F5Z6K3</accession>
<dbReference type="Gene3D" id="1.10.8.60">
    <property type="match status" value="1"/>
</dbReference>
<name>A0A1F5Z6K3_9BACT</name>
<evidence type="ECO:0000259" key="1">
    <source>
        <dbReference type="SMART" id="SM00382"/>
    </source>
</evidence>
<dbReference type="EMBL" id="MFJF01000005">
    <property type="protein sequence ID" value="OGG08066.1"/>
    <property type="molecule type" value="Genomic_DNA"/>
</dbReference>
<dbReference type="SUPFAM" id="SSF52540">
    <property type="entry name" value="P-loop containing nucleoside triphosphate hydrolases"/>
    <property type="match status" value="1"/>
</dbReference>
<proteinExistence type="predicted"/>
<evidence type="ECO:0000313" key="2">
    <source>
        <dbReference type="EMBL" id="OGG08066.1"/>
    </source>
</evidence>
<feature type="domain" description="AAA+ ATPase" evidence="1">
    <location>
        <begin position="131"/>
        <end position="279"/>
    </location>
</feature>
<gene>
    <name evidence="2" type="ORF">A2777_01630</name>
</gene>
<dbReference type="GO" id="GO:0007005">
    <property type="term" value="P:mitochondrion organization"/>
    <property type="evidence" value="ECO:0007669"/>
    <property type="project" value="TreeGrafter"/>
</dbReference>
<dbReference type="Pfam" id="PF22667">
    <property type="entry name" value="Lon_lid"/>
    <property type="match status" value="1"/>
</dbReference>
<dbReference type="GO" id="GO:0005524">
    <property type="term" value="F:ATP binding"/>
    <property type="evidence" value="ECO:0007669"/>
    <property type="project" value="InterPro"/>
</dbReference>
<dbReference type="InterPro" id="IPR027417">
    <property type="entry name" value="P-loop_NTPase"/>
</dbReference>
<dbReference type="InterPro" id="IPR003593">
    <property type="entry name" value="AAA+_ATPase"/>
</dbReference>
<dbReference type="GO" id="GO:0006515">
    <property type="term" value="P:protein quality control for misfolded or incompletely synthesized proteins"/>
    <property type="evidence" value="ECO:0007669"/>
    <property type="project" value="TreeGrafter"/>
</dbReference>
<dbReference type="SMART" id="SM00382">
    <property type="entry name" value="AAA"/>
    <property type="match status" value="1"/>
</dbReference>
<dbReference type="Gene3D" id="3.40.50.300">
    <property type="entry name" value="P-loop containing nucleotide triphosphate hydrolases"/>
    <property type="match status" value="1"/>
</dbReference>
<organism evidence="2 3">
    <name type="scientific">Candidatus Gottesmanbacteria bacterium RIFCSPHIGHO2_01_FULL_40_15</name>
    <dbReference type="NCBI Taxonomy" id="1798376"/>
    <lineage>
        <taxon>Bacteria</taxon>
        <taxon>Candidatus Gottesmaniibacteriota</taxon>
    </lineage>
</organism>
<comment type="caution">
    <text evidence="2">The sequence shown here is derived from an EMBL/GenBank/DDBJ whole genome shotgun (WGS) entry which is preliminary data.</text>
</comment>
<sequence>MITTSSDSQNQNGEFSELIKLRQKITDSHLPSDLRDKVNTMIERAELSFKYHTQFSQFDAVAGYIDWITALPWQTFSQDNMEIEQAKKILDKNHYGLNELKDRILEYLSVMKLNLDQAKIDPSITDHNIARAPILFFVGLVGTGKTTIAISIAEALGRKFIRIPFGGMGSALDLRGESRVHPDAEVGHVMKALRRAGTKNPVILLDELDRVAEHARADIMGVLIELLDPEQNVSFTDHYIDYPFDLSHVLFIATANNTNNISTAVMDRLEPIQMPSYNDDEKIIIGKAYVFPKVLKSAGLNDKLLTIDSNVWPLIVRPLGFDSGIRTLERTIDGICRKVARQIIEKKHTQVFISADNVKQYLPTW</sequence>
<dbReference type="PANTHER" id="PTHR43718">
    <property type="entry name" value="LON PROTEASE"/>
    <property type="match status" value="1"/>
</dbReference>
<reference evidence="2 3" key="1">
    <citation type="journal article" date="2016" name="Nat. Commun.">
        <title>Thousands of microbial genomes shed light on interconnected biogeochemical processes in an aquifer system.</title>
        <authorList>
            <person name="Anantharaman K."/>
            <person name="Brown C.T."/>
            <person name="Hug L.A."/>
            <person name="Sharon I."/>
            <person name="Castelle C.J."/>
            <person name="Probst A.J."/>
            <person name="Thomas B.C."/>
            <person name="Singh A."/>
            <person name="Wilkins M.J."/>
            <person name="Karaoz U."/>
            <person name="Brodie E.L."/>
            <person name="Williams K.H."/>
            <person name="Hubbard S.S."/>
            <person name="Banfield J.F."/>
        </authorList>
    </citation>
    <scope>NUCLEOTIDE SEQUENCE [LARGE SCALE GENOMIC DNA]</scope>
</reference>
<dbReference type="GO" id="GO:0004252">
    <property type="term" value="F:serine-type endopeptidase activity"/>
    <property type="evidence" value="ECO:0007669"/>
    <property type="project" value="InterPro"/>
</dbReference>
<dbReference type="AlphaFoldDB" id="A0A1F5Z6K3"/>
<dbReference type="InterPro" id="IPR003959">
    <property type="entry name" value="ATPase_AAA_core"/>
</dbReference>
<dbReference type="InterPro" id="IPR054594">
    <property type="entry name" value="Lon_lid"/>
</dbReference>
<dbReference type="GO" id="GO:0016887">
    <property type="term" value="F:ATP hydrolysis activity"/>
    <property type="evidence" value="ECO:0007669"/>
    <property type="project" value="InterPro"/>
</dbReference>
<dbReference type="Proteomes" id="UP000177354">
    <property type="component" value="Unassembled WGS sequence"/>
</dbReference>
<dbReference type="InterPro" id="IPR027065">
    <property type="entry name" value="Lon_Prtase"/>
</dbReference>
<protein>
    <recommendedName>
        <fullName evidence="1">AAA+ ATPase domain-containing protein</fullName>
    </recommendedName>
</protein>
<dbReference type="GO" id="GO:0051131">
    <property type="term" value="P:chaperone-mediated protein complex assembly"/>
    <property type="evidence" value="ECO:0007669"/>
    <property type="project" value="TreeGrafter"/>
</dbReference>
<evidence type="ECO:0000313" key="3">
    <source>
        <dbReference type="Proteomes" id="UP000177354"/>
    </source>
</evidence>
<dbReference type="GO" id="GO:0003697">
    <property type="term" value="F:single-stranded DNA binding"/>
    <property type="evidence" value="ECO:0007669"/>
    <property type="project" value="TreeGrafter"/>
</dbReference>
<dbReference type="GO" id="GO:0004176">
    <property type="term" value="F:ATP-dependent peptidase activity"/>
    <property type="evidence" value="ECO:0007669"/>
    <property type="project" value="InterPro"/>
</dbReference>
<dbReference type="PANTHER" id="PTHR43718:SF2">
    <property type="entry name" value="LON PROTEASE HOMOLOG, MITOCHONDRIAL"/>
    <property type="match status" value="1"/>
</dbReference>